<protein>
    <submittedName>
        <fullName evidence="7">AAA family ATPase</fullName>
    </submittedName>
</protein>
<keyword evidence="3" id="KW-0808">Transferase</keyword>
<dbReference type="Proteomes" id="UP001529423">
    <property type="component" value="Unassembled WGS sequence"/>
</dbReference>
<keyword evidence="4" id="KW-0418">Kinase</keyword>
<evidence type="ECO:0000256" key="5">
    <source>
        <dbReference type="ARBA" id="ARBA00048594"/>
    </source>
</evidence>
<reference evidence="7 8" key="3">
    <citation type="submission" date="2023-06" db="EMBL/GenBank/DDBJ databases">
        <authorList>
            <person name="Zeman M."/>
            <person name="Kubasova T."/>
            <person name="Jahodarova E."/>
            <person name="Nykrynova M."/>
            <person name="Rychlik I."/>
        </authorList>
    </citation>
    <scope>NUCLEOTIDE SEQUENCE [LARGE SCALE GENOMIC DNA]</scope>
    <source>
        <strain evidence="7 8">105_WCHN</strain>
    </source>
</reference>
<dbReference type="PANTHER" id="PTHR23117:SF13">
    <property type="entry name" value="GUANYLATE KINASE"/>
    <property type="match status" value="1"/>
</dbReference>
<gene>
    <name evidence="7" type="ORF">QUW46_02530</name>
</gene>
<reference evidence="7 8" key="2">
    <citation type="submission" date="2023-06" db="EMBL/GenBank/DDBJ databases">
        <title>Identification and characterization of horizontal gene transfer across gut microbiota members of farm animals based on homology search.</title>
        <authorList>
            <person name="Schwarzerova J."/>
            <person name="Nykrynova M."/>
            <person name="Jureckova K."/>
            <person name="Cejkova D."/>
            <person name="Rychlik I."/>
        </authorList>
    </citation>
    <scope>NUCLEOTIDE SEQUENCE [LARGE SCALE GENOMIC DNA]</scope>
    <source>
        <strain evidence="7 8">105_WCHN</strain>
    </source>
</reference>
<dbReference type="InterPro" id="IPR008145">
    <property type="entry name" value="GK/Ca_channel_bsu"/>
</dbReference>
<reference evidence="8" key="1">
    <citation type="submission" date="2023-06" db="EMBL/GenBank/DDBJ databases">
        <title>Identification and characterization of horizontal gene transfer across gut microbiota members of farm animals based on homology search.</title>
        <authorList>
            <person name="Zeman M."/>
            <person name="Kubasova T."/>
            <person name="Jahodarova E."/>
            <person name="Nykrynova M."/>
            <person name="Rychlik I."/>
        </authorList>
    </citation>
    <scope>NUCLEOTIDE SEQUENCE [LARGE SCALE GENOMIC DNA]</scope>
    <source>
        <strain evidence="8">105_WCHN</strain>
    </source>
</reference>
<evidence type="ECO:0000256" key="4">
    <source>
        <dbReference type="ARBA" id="ARBA00022777"/>
    </source>
</evidence>
<dbReference type="CDD" id="cd00071">
    <property type="entry name" value="GMPK"/>
    <property type="match status" value="1"/>
</dbReference>
<dbReference type="Pfam" id="PF00625">
    <property type="entry name" value="Guanylate_kin"/>
    <property type="match status" value="1"/>
</dbReference>
<comment type="catalytic activity">
    <reaction evidence="5">
        <text>GMP + ATP = GDP + ADP</text>
        <dbReference type="Rhea" id="RHEA:20780"/>
        <dbReference type="ChEBI" id="CHEBI:30616"/>
        <dbReference type="ChEBI" id="CHEBI:58115"/>
        <dbReference type="ChEBI" id="CHEBI:58189"/>
        <dbReference type="ChEBI" id="CHEBI:456216"/>
        <dbReference type="EC" id="2.7.4.8"/>
    </reaction>
</comment>
<comment type="caution">
    <text evidence="7">The sequence shown here is derived from an EMBL/GenBank/DDBJ whole genome shotgun (WGS) entry which is preliminary data.</text>
</comment>
<dbReference type="PROSITE" id="PS50052">
    <property type="entry name" value="GUANYLATE_KINASE_2"/>
    <property type="match status" value="1"/>
</dbReference>
<name>A0ABT7VL33_9LACO</name>
<dbReference type="EMBL" id="JAUDEO010000009">
    <property type="protein sequence ID" value="MDM8333455.1"/>
    <property type="molecule type" value="Genomic_DNA"/>
</dbReference>
<dbReference type="InterPro" id="IPR008144">
    <property type="entry name" value="Guanylate_kin-like_dom"/>
</dbReference>
<dbReference type="SMART" id="SM00072">
    <property type="entry name" value="GuKc"/>
    <property type="match status" value="1"/>
</dbReference>
<feature type="domain" description="Guanylate kinase-like" evidence="6">
    <location>
        <begin position="4"/>
        <end position="182"/>
    </location>
</feature>
<comment type="function">
    <text evidence="1">Essential for recycling GMP and indirectly, cGMP.</text>
</comment>
<evidence type="ECO:0000259" key="6">
    <source>
        <dbReference type="PROSITE" id="PS50052"/>
    </source>
</evidence>
<organism evidence="7 8">
    <name type="scientific">Limosilactobacillus panis</name>
    <dbReference type="NCBI Taxonomy" id="47493"/>
    <lineage>
        <taxon>Bacteria</taxon>
        <taxon>Bacillati</taxon>
        <taxon>Bacillota</taxon>
        <taxon>Bacilli</taxon>
        <taxon>Lactobacillales</taxon>
        <taxon>Lactobacillaceae</taxon>
        <taxon>Limosilactobacillus</taxon>
    </lineage>
</organism>
<evidence type="ECO:0000313" key="8">
    <source>
        <dbReference type="Proteomes" id="UP001529423"/>
    </source>
</evidence>
<evidence type="ECO:0000256" key="2">
    <source>
        <dbReference type="ARBA" id="ARBA00005790"/>
    </source>
</evidence>
<proteinExistence type="inferred from homology"/>
<comment type="similarity">
    <text evidence="2">Belongs to the guanylate kinase family.</text>
</comment>
<sequence length="184" mass="20501">MASKQVYVICGAAGSGKTTVAQYLRERFNMHRVVTHTTRPPRPGERDGVDYHFETAASMAKLHLLESVTYDQAQYGSSREGLAEGWQRGQDDVIVLDTQGAITYHQALGDQVTVIFLTVSHLAALAKRMSDRGDHQAAIAARLKSPEYRRDLRLPKELVGIARVVVNDDWVTTKQKLGQLINQK</sequence>
<evidence type="ECO:0000256" key="1">
    <source>
        <dbReference type="ARBA" id="ARBA00003531"/>
    </source>
</evidence>
<dbReference type="RefSeq" id="WP_289559290.1">
    <property type="nucleotide sequence ID" value="NZ_JAUDEO010000009.1"/>
</dbReference>
<evidence type="ECO:0000313" key="7">
    <source>
        <dbReference type="EMBL" id="MDM8333455.1"/>
    </source>
</evidence>
<keyword evidence="8" id="KW-1185">Reference proteome</keyword>
<accession>A0ABT7VL33</accession>
<evidence type="ECO:0000256" key="3">
    <source>
        <dbReference type="ARBA" id="ARBA00022679"/>
    </source>
</evidence>
<dbReference type="PANTHER" id="PTHR23117">
    <property type="entry name" value="GUANYLATE KINASE-RELATED"/>
    <property type="match status" value="1"/>
</dbReference>